<dbReference type="GO" id="GO:0030027">
    <property type="term" value="C:lamellipodium"/>
    <property type="evidence" value="ECO:0007669"/>
    <property type="project" value="UniProtKB-SubCell"/>
</dbReference>
<comment type="similarity">
    <text evidence="8">Belongs to the podocalyxin family.</text>
</comment>
<keyword evidence="17" id="KW-0966">Cell projection</keyword>
<feature type="transmembrane region" description="Helical" evidence="20">
    <location>
        <begin position="133"/>
        <end position="155"/>
    </location>
</feature>
<evidence type="ECO:0000256" key="17">
    <source>
        <dbReference type="ARBA" id="ARBA00023273"/>
    </source>
</evidence>
<sequence>MSVERQKEVSLRQTEGVTPELPTSELQPRVTSKWTANVTTAPGSFGTLVTKGTNTGLRTKTFSPEEQDLVVLCERLMPGLLQGSCTVSWSQQGQDIELNSVNISIKVEDTKAKQYYKDIQKEKSLSKPGDKTTLIAILASCGALLAMIIGLGIYATHHRKPYHENQQHLTEELHTVENGYHDNPTLEVME</sequence>
<evidence type="ECO:0000256" key="7">
    <source>
        <dbReference type="ARBA" id="ARBA00004510"/>
    </source>
</evidence>
<evidence type="ECO:0000256" key="2">
    <source>
        <dbReference type="ARBA" id="ARBA00004221"/>
    </source>
</evidence>
<evidence type="ECO:0000256" key="8">
    <source>
        <dbReference type="ARBA" id="ARBA00007029"/>
    </source>
</evidence>
<evidence type="ECO:0000256" key="13">
    <source>
        <dbReference type="ARBA" id="ARBA00022889"/>
    </source>
</evidence>
<dbReference type="EMBL" id="JANIIK010000036">
    <property type="protein sequence ID" value="KAJ3612423.1"/>
    <property type="molecule type" value="Genomic_DNA"/>
</dbReference>
<evidence type="ECO:0000256" key="18">
    <source>
        <dbReference type="ARBA" id="ARBA00031141"/>
    </source>
</evidence>
<dbReference type="GO" id="GO:0001726">
    <property type="term" value="C:ruffle"/>
    <property type="evidence" value="ECO:0007669"/>
    <property type="project" value="UniProtKB-SubCell"/>
</dbReference>
<evidence type="ECO:0000256" key="9">
    <source>
        <dbReference type="ARBA" id="ARBA00017371"/>
    </source>
</evidence>
<proteinExistence type="inferred from homology"/>
<evidence type="ECO:0000256" key="15">
    <source>
        <dbReference type="ARBA" id="ARBA00023136"/>
    </source>
</evidence>
<reference evidence="21" key="1">
    <citation type="submission" date="2022-07" db="EMBL/GenBank/DDBJ databases">
        <title>Chromosome-level genome of Muraenolepis orangiensis.</title>
        <authorList>
            <person name="Kim J."/>
        </authorList>
    </citation>
    <scope>NUCLEOTIDE SEQUENCE</scope>
    <source>
        <strain evidence="21">KU_S4_2022</strain>
        <tissue evidence="21">Muscle</tissue>
    </source>
</reference>
<dbReference type="AlphaFoldDB" id="A0A9Q0EVS3"/>
<dbReference type="Proteomes" id="UP001148018">
    <property type="component" value="Unassembled WGS sequence"/>
</dbReference>
<evidence type="ECO:0000256" key="4">
    <source>
        <dbReference type="ARBA" id="ARBA00004466"/>
    </source>
</evidence>
<keyword evidence="13" id="KW-0130">Cell adhesion</keyword>
<accession>A0A9Q0EVS3</accession>
<keyword evidence="15 20" id="KW-0472">Membrane</keyword>
<evidence type="ECO:0000256" key="5">
    <source>
        <dbReference type="ARBA" id="ARBA00004479"/>
    </source>
</evidence>
<comment type="caution">
    <text evidence="21">The sequence shown here is derived from an EMBL/GenBank/DDBJ whole genome shotgun (WGS) entry which is preliminary data.</text>
</comment>
<dbReference type="GO" id="GO:0030175">
    <property type="term" value="C:filopodium"/>
    <property type="evidence" value="ECO:0007669"/>
    <property type="project" value="UniProtKB-SubCell"/>
</dbReference>
<feature type="region of interest" description="Disordered" evidence="19">
    <location>
        <begin position="1"/>
        <end position="28"/>
    </location>
</feature>
<evidence type="ECO:0000256" key="20">
    <source>
        <dbReference type="SAM" id="Phobius"/>
    </source>
</evidence>
<evidence type="ECO:0000256" key="14">
    <source>
        <dbReference type="ARBA" id="ARBA00022989"/>
    </source>
</evidence>
<dbReference type="GO" id="GO:0007155">
    <property type="term" value="P:cell adhesion"/>
    <property type="evidence" value="ECO:0007669"/>
    <property type="project" value="UniProtKB-KW"/>
</dbReference>
<evidence type="ECO:0000256" key="11">
    <source>
        <dbReference type="ARBA" id="ARBA00022692"/>
    </source>
</evidence>
<dbReference type="InterPro" id="IPR017403">
    <property type="entry name" value="PODXL"/>
</dbReference>
<dbReference type="GO" id="GO:0045121">
    <property type="term" value="C:membrane raft"/>
    <property type="evidence" value="ECO:0007669"/>
    <property type="project" value="UniProtKB-SubCell"/>
</dbReference>
<dbReference type="PANTHER" id="PTHR12067:SF5">
    <property type="entry name" value="PODOCALYXIN"/>
    <property type="match status" value="1"/>
</dbReference>
<dbReference type="PANTHER" id="PTHR12067">
    <property type="entry name" value="PODOCALYXIN"/>
    <property type="match status" value="1"/>
</dbReference>
<name>A0A9Q0EVS3_9TELE</name>
<feature type="compositionally biased region" description="Basic and acidic residues" evidence="19">
    <location>
        <begin position="1"/>
        <end position="10"/>
    </location>
</feature>
<organism evidence="21 22">
    <name type="scientific">Muraenolepis orangiensis</name>
    <name type="common">Patagonian moray cod</name>
    <dbReference type="NCBI Taxonomy" id="630683"/>
    <lineage>
        <taxon>Eukaryota</taxon>
        <taxon>Metazoa</taxon>
        <taxon>Chordata</taxon>
        <taxon>Craniata</taxon>
        <taxon>Vertebrata</taxon>
        <taxon>Euteleostomi</taxon>
        <taxon>Actinopterygii</taxon>
        <taxon>Neopterygii</taxon>
        <taxon>Teleostei</taxon>
        <taxon>Neoteleostei</taxon>
        <taxon>Acanthomorphata</taxon>
        <taxon>Zeiogadaria</taxon>
        <taxon>Gadariae</taxon>
        <taxon>Gadiformes</taxon>
        <taxon>Muraenolepidoidei</taxon>
        <taxon>Muraenolepididae</taxon>
        <taxon>Muraenolepis</taxon>
    </lineage>
</organism>
<keyword evidence="12" id="KW-0732">Signal</keyword>
<evidence type="ECO:0000256" key="10">
    <source>
        <dbReference type="ARBA" id="ARBA00022475"/>
    </source>
</evidence>
<dbReference type="OrthoDB" id="9948358at2759"/>
<evidence type="ECO:0000256" key="6">
    <source>
        <dbReference type="ARBA" id="ARBA00004486"/>
    </source>
</evidence>
<evidence type="ECO:0000256" key="16">
    <source>
        <dbReference type="ARBA" id="ARBA00023180"/>
    </source>
</evidence>
<comment type="subcellular location">
    <subcellularLocation>
        <location evidence="2">Apical cell membrane</location>
    </subcellularLocation>
    <subcellularLocation>
        <location evidence="6">Cell projection</location>
        <location evidence="6">Filopodium</location>
    </subcellularLocation>
    <subcellularLocation>
        <location evidence="7">Cell projection</location>
        <location evidence="7">Lamellipodium</location>
    </subcellularLocation>
    <subcellularLocation>
        <location evidence="1">Cell projection</location>
        <location evidence="1">Microvillus</location>
    </subcellularLocation>
    <subcellularLocation>
        <location evidence="4">Cell projection</location>
        <location evidence="4">Ruffle</location>
    </subcellularLocation>
    <subcellularLocation>
        <location evidence="3">Membrane raft</location>
    </subcellularLocation>
    <subcellularLocation>
        <location evidence="5">Membrane</location>
        <topology evidence="5">Single-pass type I membrane protein</topology>
    </subcellularLocation>
</comment>
<dbReference type="Pfam" id="PF06365">
    <property type="entry name" value="CD34_antigen"/>
    <property type="match status" value="1"/>
</dbReference>
<keyword evidence="11 20" id="KW-0812">Transmembrane</keyword>
<evidence type="ECO:0000256" key="19">
    <source>
        <dbReference type="SAM" id="MobiDB-lite"/>
    </source>
</evidence>
<evidence type="ECO:0000313" key="21">
    <source>
        <dbReference type="EMBL" id="KAJ3612423.1"/>
    </source>
</evidence>
<dbReference type="GO" id="GO:0022408">
    <property type="term" value="P:negative regulation of cell-cell adhesion"/>
    <property type="evidence" value="ECO:0007669"/>
    <property type="project" value="TreeGrafter"/>
</dbReference>
<dbReference type="GO" id="GO:0016324">
    <property type="term" value="C:apical plasma membrane"/>
    <property type="evidence" value="ECO:0007669"/>
    <property type="project" value="UniProtKB-SubCell"/>
</dbReference>
<keyword evidence="22" id="KW-1185">Reference proteome</keyword>
<keyword evidence="10" id="KW-1003">Cell membrane</keyword>
<protein>
    <recommendedName>
        <fullName evidence="9">Podocalyxin</fullName>
    </recommendedName>
    <alternativeName>
        <fullName evidence="18">Podocalyxin-like protein 1</fullName>
    </alternativeName>
</protein>
<dbReference type="GO" id="GO:0033634">
    <property type="term" value="P:positive regulation of cell-cell adhesion mediated by integrin"/>
    <property type="evidence" value="ECO:0007669"/>
    <property type="project" value="TreeGrafter"/>
</dbReference>
<dbReference type="InterPro" id="IPR013836">
    <property type="entry name" value="CD34/Podocalyxin"/>
</dbReference>
<evidence type="ECO:0000256" key="1">
    <source>
        <dbReference type="ARBA" id="ARBA00004105"/>
    </source>
</evidence>
<evidence type="ECO:0000256" key="12">
    <source>
        <dbReference type="ARBA" id="ARBA00022729"/>
    </source>
</evidence>
<dbReference type="GO" id="GO:0016477">
    <property type="term" value="P:cell migration"/>
    <property type="evidence" value="ECO:0007669"/>
    <property type="project" value="InterPro"/>
</dbReference>
<evidence type="ECO:0000313" key="22">
    <source>
        <dbReference type="Proteomes" id="UP001148018"/>
    </source>
</evidence>
<dbReference type="GO" id="GO:0031528">
    <property type="term" value="C:microvillus membrane"/>
    <property type="evidence" value="ECO:0007669"/>
    <property type="project" value="TreeGrafter"/>
</dbReference>
<feature type="non-terminal residue" evidence="21">
    <location>
        <position position="190"/>
    </location>
</feature>
<gene>
    <name evidence="21" type="ORF">NHX12_020699</name>
</gene>
<keyword evidence="16" id="KW-0325">Glycoprotein</keyword>
<keyword evidence="14 20" id="KW-1133">Transmembrane helix</keyword>
<evidence type="ECO:0000256" key="3">
    <source>
        <dbReference type="ARBA" id="ARBA00004285"/>
    </source>
</evidence>
<dbReference type="GO" id="GO:0032534">
    <property type="term" value="P:regulation of microvillus assembly"/>
    <property type="evidence" value="ECO:0007669"/>
    <property type="project" value="TreeGrafter"/>
</dbReference>